<evidence type="ECO:0000259" key="2">
    <source>
        <dbReference type="Pfam" id="PF01642"/>
    </source>
</evidence>
<accession>A0A1I1LWI6</accession>
<dbReference type="SUPFAM" id="SSF51703">
    <property type="entry name" value="Cobalamin (vitamin B12)-dependent enzymes"/>
    <property type="match status" value="1"/>
</dbReference>
<proteinExistence type="predicted"/>
<dbReference type="EMBL" id="FOLB01000010">
    <property type="protein sequence ID" value="SFC73840.1"/>
    <property type="molecule type" value="Genomic_DNA"/>
</dbReference>
<evidence type="ECO:0000256" key="1">
    <source>
        <dbReference type="ARBA" id="ARBA00011870"/>
    </source>
</evidence>
<dbReference type="PANTHER" id="PTHR48101">
    <property type="entry name" value="METHYLMALONYL-COA MUTASE, MITOCHONDRIAL-RELATED"/>
    <property type="match status" value="1"/>
</dbReference>
<dbReference type="RefSeq" id="WP_091124969.1">
    <property type="nucleotide sequence ID" value="NZ_FOLB01000010.1"/>
</dbReference>
<keyword evidence="4" id="KW-1185">Reference proteome</keyword>
<comment type="subunit">
    <text evidence="1">Heterodimer of an alpha and a beta chain.</text>
</comment>
<dbReference type="GO" id="GO:0004494">
    <property type="term" value="F:methylmalonyl-CoA mutase activity"/>
    <property type="evidence" value="ECO:0007669"/>
    <property type="project" value="UniProtKB-EC"/>
</dbReference>
<dbReference type="STRING" id="574651.SAMN04487968_110118"/>
<dbReference type="OrthoDB" id="9762378at2"/>
<dbReference type="Gene3D" id="3.20.20.240">
    <property type="entry name" value="Methylmalonyl-CoA mutase"/>
    <property type="match status" value="1"/>
</dbReference>
<protein>
    <submittedName>
        <fullName evidence="3">Methylmalonyl-CoA mutase</fullName>
    </submittedName>
</protein>
<dbReference type="Pfam" id="PF01642">
    <property type="entry name" value="MM_CoA_mutase"/>
    <property type="match status" value="1"/>
</dbReference>
<evidence type="ECO:0000313" key="4">
    <source>
        <dbReference type="Proteomes" id="UP000198832"/>
    </source>
</evidence>
<organism evidence="3 4">
    <name type="scientific">Nocardioides terrae</name>
    <dbReference type="NCBI Taxonomy" id="574651"/>
    <lineage>
        <taxon>Bacteria</taxon>
        <taxon>Bacillati</taxon>
        <taxon>Actinomycetota</taxon>
        <taxon>Actinomycetes</taxon>
        <taxon>Propionibacteriales</taxon>
        <taxon>Nocardioidaceae</taxon>
        <taxon>Nocardioides</taxon>
    </lineage>
</organism>
<feature type="domain" description="Methylmalonyl-CoA mutase alpha/beta chain catalytic" evidence="2">
    <location>
        <begin position="205"/>
        <end position="440"/>
    </location>
</feature>
<dbReference type="AlphaFoldDB" id="A0A1I1LWI6"/>
<reference evidence="3 4" key="1">
    <citation type="submission" date="2016-10" db="EMBL/GenBank/DDBJ databases">
        <authorList>
            <person name="de Groot N.N."/>
        </authorList>
    </citation>
    <scope>NUCLEOTIDE SEQUENCE [LARGE SCALE GENOMIC DNA]</scope>
    <source>
        <strain evidence="3 4">CGMCC 1.7056</strain>
    </source>
</reference>
<gene>
    <name evidence="3" type="ORF">SAMN04487968_110118</name>
</gene>
<dbReference type="Gene3D" id="3.40.50.280">
    <property type="entry name" value="Cobalamin-binding domain"/>
    <property type="match status" value="1"/>
</dbReference>
<dbReference type="GO" id="GO:0031419">
    <property type="term" value="F:cobalamin binding"/>
    <property type="evidence" value="ECO:0007669"/>
    <property type="project" value="UniProtKB-KW"/>
</dbReference>
<dbReference type="PANTHER" id="PTHR48101:SF4">
    <property type="entry name" value="METHYLMALONYL-COA MUTASE, MITOCHONDRIAL"/>
    <property type="match status" value="1"/>
</dbReference>
<dbReference type="InterPro" id="IPR016176">
    <property type="entry name" value="Cbl-dep_enz_cat"/>
</dbReference>
<name>A0A1I1LWI6_9ACTN</name>
<dbReference type="InterPro" id="IPR006099">
    <property type="entry name" value="MeMalonylCoA_mutase_a/b_cat"/>
</dbReference>
<sequence>MTDTPAHLDLAQPDDDHSVSEWETAAAGVLRKARRLSDEDADSAVWDKLTRTTLDGIAVTPLGVPADLEGRSTAGRPTRVGAWDIRSHVVDPDAGRANESALLDLDGGVTSLWVRSDADTDLATTLDRVLLDLAPVVLDAPTAPLQAARSLLALLADKGVEPHPATNLGVDPIGAVHRGLREGPGWQDDLVAVAGLAEELGVLGVVVDATAAHDLGASDAQELGYAIAVGAAYLRVLADAGMSVAAAAKLVEFRFAATDEQFPTIAKLRAARRLWARVLELSGAEGVPMRIHAVTSRPMLSKYDPYVNMLRGTVAAFAAGVGGADAVTVLPFDSANGRPEAFGRRIARNVNHLLIDESHVAKVADPAGGAYAVERLTDDLAVAGWAELGEIEESGFDTFRGRVAAIVERREAEIAARKRPITGLTEFPNLEESLLERAPDPAGGDVRRYGASFEELRDAPPAQHVFLATLGTVAQHTARATFASNLFAAGGVAVDVAGPTATPAELAEAYTGQPVVCLAGSDPAYQEWGAEAAAALREAGARRLIVAGRPVGPLADLVDDSCAVGVDALAFLHRTREALA</sequence>
<dbReference type="GO" id="GO:0005737">
    <property type="term" value="C:cytoplasm"/>
    <property type="evidence" value="ECO:0007669"/>
    <property type="project" value="TreeGrafter"/>
</dbReference>
<dbReference type="GO" id="GO:0019678">
    <property type="term" value="P:propionate metabolic process, methylmalonyl pathway"/>
    <property type="evidence" value="ECO:0007669"/>
    <property type="project" value="TreeGrafter"/>
</dbReference>
<evidence type="ECO:0000313" key="3">
    <source>
        <dbReference type="EMBL" id="SFC73840.1"/>
    </source>
</evidence>
<dbReference type="Proteomes" id="UP000198832">
    <property type="component" value="Unassembled WGS sequence"/>
</dbReference>